<reference evidence="1 2" key="1">
    <citation type="journal article" date="2018" name="Front. Microbiol.">
        <title>Prospects for Fungal Bioremediation of Acidic Radioactive Waste Sites: Characterization and Genome Sequence of Rhodotorula taiwanensis MD1149.</title>
        <authorList>
            <person name="Tkavc R."/>
            <person name="Matrosova V.Y."/>
            <person name="Grichenko O.E."/>
            <person name="Gostincar C."/>
            <person name="Volpe R.P."/>
            <person name="Klimenkova P."/>
            <person name="Gaidamakova E.K."/>
            <person name="Zhou C.E."/>
            <person name="Stewart B.J."/>
            <person name="Lyman M.G."/>
            <person name="Malfatti S.A."/>
            <person name="Rubinfeld B."/>
            <person name="Courtot M."/>
            <person name="Singh J."/>
            <person name="Dalgard C.L."/>
            <person name="Hamilton T."/>
            <person name="Frey K.G."/>
            <person name="Gunde-Cimerman N."/>
            <person name="Dugan L."/>
            <person name="Daly M.J."/>
        </authorList>
    </citation>
    <scope>NUCLEOTIDE SEQUENCE [LARGE SCALE GENOMIC DNA]</scope>
    <source>
        <strain evidence="1 2">MD1149</strain>
    </source>
</reference>
<evidence type="ECO:0008006" key="3">
    <source>
        <dbReference type="Google" id="ProtNLM"/>
    </source>
</evidence>
<name>A0A2S5BBW4_9BASI</name>
<evidence type="ECO:0000313" key="2">
    <source>
        <dbReference type="Proteomes" id="UP000237144"/>
    </source>
</evidence>
<accession>A0A2S5BBW4</accession>
<comment type="caution">
    <text evidence="1">The sequence shown here is derived from an EMBL/GenBank/DDBJ whole genome shotgun (WGS) entry which is preliminary data.</text>
</comment>
<dbReference type="OrthoDB" id="5282002at2759"/>
<dbReference type="EMBL" id="PJQD01000026">
    <property type="protein sequence ID" value="POY74231.1"/>
    <property type="molecule type" value="Genomic_DNA"/>
</dbReference>
<dbReference type="AlphaFoldDB" id="A0A2S5BBW4"/>
<proteinExistence type="predicted"/>
<organism evidence="1 2">
    <name type="scientific">Rhodotorula taiwanensis</name>
    <dbReference type="NCBI Taxonomy" id="741276"/>
    <lineage>
        <taxon>Eukaryota</taxon>
        <taxon>Fungi</taxon>
        <taxon>Dikarya</taxon>
        <taxon>Basidiomycota</taxon>
        <taxon>Pucciniomycotina</taxon>
        <taxon>Microbotryomycetes</taxon>
        <taxon>Sporidiobolales</taxon>
        <taxon>Sporidiobolaceae</taxon>
        <taxon>Rhodotorula</taxon>
    </lineage>
</organism>
<keyword evidence="2" id="KW-1185">Reference proteome</keyword>
<dbReference type="Proteomes" id="UP000237144">
    <property type="component" value="Unassembled WGS sequence"/>
</dbReference>
<protein>
    <recommendedName>
        <fullName evidence="3">MYND-type domain-containing protein</fullName>
    </recommendedName>
</protein>
<evidence type="ECO:0000313" key="1">
    <source>
        <dbReference type="EMBL" id="POY74231.1"/>
    </source>
</evidence>
<sequence>MCADKAATCIISTHFCSTAHQQLVWPFHRQFCRENAHPFRLPPFSQEEADLTYAWYTSEPYKGAPVGYKEEVHAAVNFDPENTEDIKRKLASLVGQEASLAPTAEDSAPGVPAGAIRKIRAANARQSKSPQVHASKQLTWLFVLYQLYASLTGTSGLSFPTDTIWFSLFQHRLAAYAFLRVKLMSAPLRSATTGNPVIDYSELTASSEYYRKAQSAVAAFLRDGL</sequence>
<gene>
    <name evidence="1" type="ORF">BMF94_2669</name>
</gene>